<sequence>TEPTARSLLDPPHTYSQMLQLQSPAKKTLTLEPSALWSIQ</sequence>
<reference evidence="1" key="1">
    <citation type="submission" date="2021-06" db="EMBL/GenBank/DDBJ databases">
        <authorList>
            <person name="Kallberg Y."/>
            <person name="Tangrot J."/>
            <person name="Rosling A."/>
        </authorList>
    </citation>
    <scope>NUCLEOTIDE SEQUENCE</scope>
    <source>
        <strain evidence="1">IL203A</strain>
    </source>
</reference>
<evidence type="ECO:0000313" key="1">
    <source>
        <dbReference type="EMBL" id="CAG8529524.1"/>
    </source>
</evidence>
<evidence type="ECO:0000313" key="2">
    <source>
        <dbReference type="Proteomes" id="UP000789702"/>
    </source>
</evidence>
<feature type="non-terminal residue" evidence="1">
    <location>
        <position position="40"/>
    </location>
</feature>
<proteinExistence type="predicted"/>
<accession>A0ACA9LJA7</accession>
<gene>
    <name evidence="1" type="ORF">DHETER_LOCUS4300</name>
</gene>
<comment type="caution">
    <text evidence="1">The sequence shown here is derived from an EMBL/GenBank/DDBJ whole genome shotgun (WGS) entry which is preliminary data.</text>
</comment>
<dbReference type="EMBL" id="CAJVPU010004208">
    <property type="protein sequence ID" value="CAG8529524.1"/>
    <property type="molecule type" value="Genomic_DNA"/>
</dbReference>
<keyword evidence="2" id="KW-1185">Reference proteome</keyword>
<dbReference type="Proteomes" id="UP000789702">
    <property type="component" value="Unassembled WGS sequence"/>
</dbReference>
<name>A0ACA9LJA7_9GLOM</name>
<feature type="non-terminal residue" evidence="1">
    <location>
        <position position="1"/>
    </location>
</feature>
<protein>
    <submittedName>
        <fullName evidence="1">5712_t:CDS:1</fullName>
    </submittedName>
</protein>
<organism evidence="1 2">
    <name type="scientific">Dentiscutata heterogama</name>
    <dbReference type="NCBI Taxonomy" id="1316150"/>
    <lineage>
        <taxon>Eukaryota</taxon>
        <taxon>Fungi</taxon>
        <taxon>Fungi incertae sedis</taxon>
        <taxon>Mucoromycota</taxon>
        <taxon>Glomeromycotina</taxon>
        <taxon>Glomeromycetes</taxon>
        <taxon>Diversisporales</taxon>
        <taxon>Gigasporaceae</taxon>
        <taxon>Dentiscutata</taxon>
    </lineage>
</organism>